<sequence length="67" mass="7653">MIFFLRVSGIPLASWNKGASNGGAQKVRIANRTRLVPLYPIGSQYFNFQAQVFHRQAARRREWSDGD</sequence>
<evidence type="ECO:0000313" key="2">
    <source>
        <dbReference type="Proteomes" id="UP000321479"/>
    </source>
</evidence>
<dbReference type="Proteomes" id="UP000321479">
    <property type="component" value="Chromosome"/>
</dbReference>
<gene>
    <name evidence="1" type="ORF">FRZ54_07725</name>
</gene>
<proteinExistence type="predicted"/>
<name>A0A5B8UUA3_9SPHI</name>
<reference evidence="1 2" key="1">
    <citation type="journal article" date="2017" name="Curr. Microbiol.">
        <title>Mucilaginibacter ginsenosidivorans sp. nov., Isolated from Soil of Ginseng Field.</title>
        <authorList>
            <person name="Kim M.M."/>
            <person name="Siddiqi M.Z."/>
            <person name="Im W.T."/>
        </authorList>
    </citation>
    <scope>NUCLEOTIDE SEQUENCE [LARGE SCALE GENOMIC DNA]</scope>
    <source>
        <strain evidence="1 2">Gsoil 3017</strain>
    </source>
</reference>
<protein>
    <submittedName>
        <fullName evidence="1">Uncharacterized protein</fullName>
    </submittedName>
</protein>
<dbReference type="KEGG" id="mgin:FRZ54_07725"/>
<organism evidence="1 2">
    <name type="scientific">Mucilaginibacter ginsenosidivorans</name>
    <dbReference type="NCBI Taxonomy" id="398053"/>
    <lineage>
        <taxon>Bacteria</taxon>
        <taxon>Pseudomonadati</taxon>
        <taxon>Bacteroidota</taxon>
        <taxon>Sphingobacteriia</taxon>
        <taxon>Sphingobacteriales</taxon>
        <taxon>Sphingobacteriaceae</taxon>
        <taxon>Mucilaginibacter</taxon>
    </lineage>
</organism>
<evidence type="ECO:0000313" key="1">
    <source>
        <dbReference type="EMBL" id="QEC62479.1"/>
    </source>
</evidence>
<dbReference type="EMBL" id="CP042436">
    <property type="protein sequence ID" value="QEC62479.1"/>
    <property type="molecule type" value="Genomic_DNA"/>
</dbReference>
<accession>A0A5B8UUA3</accession>
<dbReference type="AlphaFoldDB" id="A0A5B8UUA3"/>
<dbReference type="RefSeq" id="WP_147031056.1">
    <property type="nucleotide sequence ID" value="NZ_CP042436.1"/>
</dbReference>
<keyword evidence="2" id="KW-1185">Reference proteome</keyword>